<reference evidence="1 2" key="1">
    <citation type="submission" date="2020-01" db="EMBL/GenBank/DDBJ databases">
        <authorList>
            <person name="Gupta K D."/>
        </authorList>
    </citation>
    <scope>NUCLEOTIDE SEQUENCE [LARGE SCALE GENOMIC DNA]</scope>
</reference>
<comment type="caution">
    <text evidence="1">The sequence shown here is derived from an EMBL/GenBank/DDBJ whole genome shotgun (WGS) entry which is preliminary data.</text>
</comment>
<organism evidence="1 2">
    <name type="scientific">Cyclocybe aegerita</name>
    <name type="common">Black poplar mushroom</name>
    <name type="synonym">Agrocybe aegerita</name>
    <dbReference type="NCBI Taxonomy" id="1973307"/>
    <lineage>
        <taxon>Eukaryota</taxon>
        <taxon>Fungi</taxon>
        <taxon>Dikarya</taxon>
        <taxon>Basidiomycota</taxon>
        <taxon>Agaricomycotina</taxon>
        <taxon>Agaricomycetes</taxon>
        <taxon>Agaricomycetidae</taxon>
        <taxon>Agaricales</taxon>
        <taxon>Agaricineae</taxon>
        <taxon>Bolbitiaceae</taxon>
        <taxon>Cyclocybe</taxon>
    </lineage>
</organism>
<protein>
    <recommendedName>
        <fullName evidence="3">F-box domain-containing protein</fullName>
    </recommendedName>
</protein>
<dbReference type="EMBL" id="CACVBS010000092">
    <property type="protein sequence ID" value="CAA7270603.1"/>
    <property type="molecule type" value="Genomic_DNA"/>
</dbReference>
<evidence type="ECO:0008006" key="3">
    <source>
        <dbReference type="Google" id="ProtNLM"/>
    </source>
</evidence>
<name>A0A8S0XSX7_CYCAE</name>
<sequence>MLCNPLPLTLPLDIWGEIVQHVYFEGDMDTLRSLSLCCRALLPFCQRELFYSVLIPERVPEHATERDARIQELHQILSQSPHISNYVRIFTFFIALADVNNPIIREIVARFTRIRFLELDHRDTTTNRLLDWDLFDEGFKGAFKDIIQLPHLESLDLATFTNVPTSTFLDLSQELEIINLNEVELKDDLKSPTPGLLRASRSGRIPQPSLITAMNGCGDIISLLLNATPQLVDFTKLDYIGIGWDKENIVAVVSRMLKAAPALEFLSCRGTNGTTIPFRGLANAISAANLKSLEQLEVMPALTVLNTGPSDDLLWGLRDEVALLATKSKLKKFNIRFELYGSHFGLPTKLGELDSLFETKNFFPTLRKLSIQILVLVEDTRTVHERHTLRTELEQGCYDECRRIQRTPGLVFDCDVSVETVHLG</sequence>
<dbReference type="OrthoDB" id="10520129at2759"/>
<keyword evidence="2" id="KW-1185">Reference proteome</keyword>
<dbReference type="Proteomes" id="UP000467700">
    <property type="component" value="Unassembled WGS sequence"/>
</dbReference>
<dbReference type="InterPro" id="IPR032675">
    <property type="entry name" value="LRR_dom_sf"/>
</dbReference>
<evidence type="ECO:0000313" key="1">
    <source>
        <dbReference type="EMBL" id="CAA7270603.1"/>
    </source>
</evidence>
<proteinExistence type="predicted"/>
<dbReference type="Gene3D" id="3.80.10.10">
    <property type="entry name" value="Ribonuclease Inhibitor"/>
    <property type="match status" value="1"/>
</dbReference>
<evidence type="ECO:0000313" key="2">
    <source>
        <dbReference type="Proteomes" id="UP000467700"/>
    </source>
</evidence>
<gene>
    <name evidence="1" type="ORF">AAE3_LOCUS12869</name>
</gene>
<dbReference type="SUPFAM" id="SSF52047">
    <property type="entry name" value="RNI-like"/>
    <property type="match status" value="1"/>
</dbReference>
<dbReference type="AlphaFoldDB" id="A0A8S0XSX7"/>
<accession>A0A8S0XSX7</accession>